<evidence type="ECO:0000259" key="6">
    <source>
        <dbReference type="PROSITE" id="PS50261"/>
    </source>
</evidence>
<gene>
    <name evidence="7" type="primary">AVEN_223323_1</name>
    <name evidence="7" type="ORF">NPIL_368471</name>
</gene>
<evidence type="ECO:0000256" key="1">
    <source>
        <dbReference type="ARBA" id="ARBA00004141"/>
    </source>
</evidence>
<evidence type="ECO:0000256" key="4">
    <source>
        <dbReference type="ARBA" id="ARBA00023136"/>
    </source>
</evidence>
<organism evidence="7 8">
    <name type="scientific">Nephila pilipes</name>
    <name type="common">Giant wood spider</name>
    <name type="synonym">Nephila maculata</name>
    <dbReference type="NCBI Taxonomy" id="299642"/>
    <lineage>
        <taxon>Eukaryota</taxon>
        <taxon>Metazoa</taxon>
        <taxon>Ecdysozoa</taxon>
        <taxon>Arthropoda</taxon>
        <taxon>Chelicerata</taxon>
        <taxon>Arachnida</taxon>
        <taxon>Araneae</taxon>
        <taxon>Araneomorphae</taxon>
        <taxon>Entelegynae</taxon>
        <taxon>Araneoidea</taxon>
        <taxon>Nephilidae</taxon>
        <taxon>Nephila</taxon>
    </lineage>
</organism>
<dbReference type="AlphaFoldDB" id="A0A8X6T7L3"/>
<keyword evidence="2 5" id="KW-0812">Transmembrane</keyword>
<feature type="transmembrane region" description="Helical" evidence="5">
    <location>
        <begin position="57"/>
        <end position="76"/>
    </location>
</feature>
<proteinExistence type="predicted"/>
<feature type="transmembrane region" description="Helical" evidence="5">
    <location>
        <begin position="28"/>
        <end position="50"/>
    </location>
</feature>
<dbReference type="GO" id="GO:0004930">
    <property type="term" value="F:G protein-coupled receptor activity"/>
    <property type="evidence" value="ECO:0007669"/>
    <property type="project" value="InterPro"/>
</dbReference>
<protein>
    <recommendedName>
        <fullName evidence="6">G-protein coupled receptors family 2 profile 2 domain-containing protein</fullName>
    </recommendedName>
</protein>
<dbReference type="Pfam" id="PF00002">
    <property type="entry name" value="7tm_2"/>
    <property type="match status" value="1"/>
</dbReference>
<keyword evidence="3 5" id="KW-1133">Transmembrane helix</keyword>
<comment type="subcellular location">
    <subcellularLocation>
        <location evidence="1">Membrane</location>
        <topology evidence="1">Multi-pass membrane protein</topology>
    </subcellularLocation>
</comment>
<feature type="transmembrane region" description="Helical" evidence="5">
    <location>
        <begin position="174"/>
        <end position="197"/>
    </location>
</feature>
<feature type="transmembrane region" description="Helical" evidence="5">
    <location>
        <begin position="96"/>
        <end position="123"/>
    </location>
</feature>
<dbReference type="GO" id="GO:0007166">
    <property type="term" value="P:cell surface receptor signaling pathway"/>
    <property type="evidence" value="ECO:0007669"/>
    <property type="project" value="InterPro"/>
</dbReference>
<keyword evidence="4 5" id="KW-0472">Membrane</keyword>
<dbReference type="PROSITE" id="PS50261">
    <property type="entry name" value="G_PROTEIN_RECEP_F2_4"/>
    <property type="match status" value="1"/>
</dbReference>
<accession>A0A8X6T7L3</accession>
<dbReference type="PANTHER" id="PTHR12011:SF347">
    <property type="entry name" value="FI21270P1-RELATED"/>
    <property type="match status" value="1"/>
</dbReference>
<comment type="caution">
    <text evidence="7">The sequence shown here is derived from an EMBL/GenBank/DDBJ whole genome shotgun (WGS) entry which is preliminary data.</text>
</comment>
<feature type="transmembrane region" description="Helical" evidence="5">
    <location>
        <begin position="218"/>
        <end position="241"/>
    </location>
</feature>
<feature type="domain" description="G-protein coupled receptors family 2 profile 2" evidence="6">
    <location>
        <begin position="25"/>
        <end position="270"/>
    </location>
</feature>
<evidence type="ECO:0000313" key="8">
    <source>
        <dbReference type="Proteomes" id="UP000887013"/>
    </source>
</evidence>
<name>A0A8X6T7L3_NEPPI</name>
<evidence type="ECO:0000256" key="5">
    <source>
        <dbReference type="SAM" id="Phobius"/>
    </source>
</evidence>
<evidence type="ECO:0000313" key="7">
    <source>
        <dbReference type="EMBL" id="GFS79697.1"/>
    </source>
</evidence>
<dbReference type="OrthoDB" id="6417148at2759"/>
<dbReference type="InterPro" id="IPR017981">
    <property type="entry name" value="GPCR_2-like_7TM"/>
</dbReference>
<keyword evidence="8" id="KW-1185">Reference proteome</keyword>
<evidence type="ECO:0000256" key="2">
    <source>
        <dbReference type="ARBA" id="ARBA00022692"/>
    </source>
</evidence>
<dbReference type="Proteomes" id="UP000887013">
    <property type="component" value="Unassembled WGS sequence"/>
</dbReference>
<dbReference type="EMBL" id="BMAW01051316">
    <property type="protein sequence ID" value="GFS79697.1"/>
    <property type="molecule type" value="Genomic_DNA"/>
</dbReference>
<sequence length="330" mass="37344">MSTEGDPFDISSEVSSTEEFEFDEVPLLVFRVIGCTVVTLLVGFTIIIYVTSGMFHVDCLAQICCESCIFSAYMLILLTTTEPFRINVSMCVTIAIFLHFFFVGASFFQLLEVICICQARIAWFQRISQLSVKNLFVIGWLCPGTVTAISAIIWSKKYTTRTNCWLNISQAPYWPSMIPIAICTGLQFILILITFIVSDVPVSLSESQYKRAKCYRTTRWASAIITLMLILSWFFGVSAYHTGKENFYGAFTVCSIVLGVCVFILRISTDDEMREKITMNLLCFLIPRNKVTSANEKTVMPNKNYTQAILDSMTNGKLVERQNRSVESHK</sequence>
<dbReference type="PANTHER" id="PTHR12011">
    <property type="entry name" value="ADHESION G-PROTEIN COUPLED RECEPTOR"/>
    <property type="match status" value="1"/>
</dbReference>
<dbReference type="Gene3D" id="1.20.1070.10">
    <property type="entry name" value="Rhodopsin 7-helix transmembrane proteins"/>
    <property type="match status" value="1"/>
</dbReference>
<feature type="transmembrane region" description="Helical" evidence="5">
    <location>
        <begin position="247"/>
        <end position="267"/>
    </location>
</feature>
<dbReference type="InterPro" id="IPR000832">
    <property type="entry name" value="GPCR_2_secretin-like"/>
</dbReference>
<feature type="transmembrane region" description="Helical" evidence="5">
    <location>
        <begin position="135"/>
        <end position="154"/>
    </location>
</feature>
<dbReference type="GO" id="GO:0005886">
    <property type="term" value="C:plasma membrane"/>
    <property type="evidence" value="ECO:0007669"/>
    <property type="project" value="TreeGrafter"/>
</dbReference>
<evidence type="ECO:0000256" key="3">
    <source>
        <dbReference type="ARBA" id="ARBA00022989"/>
    </source>
</evidence>
<reference evidence="7" key="1">
    <citation type="submission" date="2020-08" db="EMBL/GenBank/DDBJ databases">
        <title>Multicomponent nature underlies the extraordinary mechanical properties of spider dragline silk.</title>
        <authorList>
            <person name="Kono N."/>
            <person name="Nakamura H."/>
            <person name="Mori M."/>
            <person name="Yoshida Y."/>
            <person name="Ohtoshi R."/>
            <person name="Malay A.D."/>
            <person name="Moran D.A.P."/>
            <person name="Tomita M."/>
            <person name="Numata K."/>
            <person name="Arakawa K."/>
        </authorList>
    </citation>
    <scope>NUCLEOTIDE SEQUENCE</scope>
</reference>